<dbReference type="AlphaFoldDB" id="A0A3A9AAZ9"/>
<feature type="transmembrane region" description="Helical" evidence="6">
    <location>
        <begin position="390"/>
        <end position="409"/>
    </location>
</feature>
<gene>
    <name evidence="8" type="ORF">D7V94_19165</name>
</gene>
<dbReference type="NCBIfam" id="TIGR00361">
    <property type="entry name" value="ComEC_Rec2"/>
    <property type="match status" value="1"/>
</dbReference>
<protein>
    <submittedName>
        <fullName evidence="8">DNA internalization-related competence protein ComEC/Rec2</fullName>
    </submittedName>
</protein>
<feature type="transmembrane region" description="Helical" evidence="6">
    <location>
        <begin position="459"/>
        <end position="480"/>
    </location>
</feature>
<keyword evidence="2" id="KW-1003">Cell membrane</keyword>
<comment type="subcellular location">
    <subcellularLocation>
        <location evidence="1">Cell membrane</location>
        <topology evidence="1">Multi-pass membrane protein</topology>
    </subcellularLocation>
</comment>
<sequence>MSMIISMRKRPLGFLCLAVTIILFVLVHIKPAPYTDYSSFGKETVTVTGRVYKKEITRQKAKDTLVLYLELLSSDKDIVTQGADTGPPGKRVICYLRAEEREPETGSIVRLSGKPAYFERASNPGQFDAYSYYQISGISYRLNQAKVLAKTTKYDRFMESTYRLRRFLSTVLMENLPQKEASVMQTMLLGEREGLDKELKALYQRNGISHILAISGMHISLLGMGLYRLLRKCGISMNISAAISMALMILYCTMTGFSPSAVRAVLMFCLRMASIFAKRTYDMLTALGAAAVLILLWEPLYLYHSGFIFSFGCVLGIGLILPCLTEGVKIKGRIAKSIAGALAAAVITFPIYLWFYYQFPVYSVILNLLIIPLMSILMGAGLLTLMSGVLFPFGAGSFAFIIKCILAFYEGACRLCDNLPGRLLTAGRPGKWQIILYLLAMMFLTGYRKKLCLRVKWGIAAFAVVILILNPGTGLVLTFLDVGQGDCIYVENERGGCYLIDGGSSSVNSVGTYRIIPFLKFRGVSCLEAVVVTHSDEDHCNGIKELIEEGIVQGIRIKYLVLPDIAQSKKDESYRELEQMAAAAKITVTYMSRGQEISDGKLKFICLHPPFGYQSGEANEYSLVLRMTYGNFTAMLTGDVEGEGERELTGFLQKEKPGNNLPDSLPAEVPQTAVWTGEKKGGLTVLKAAHHGSGNSTKDNFLDYTMPVYTVISCGKDNPYGHPHKELLERLGQHRTKVLITCDAGAVTFTTNGQKVRITKFLDE</sequence>
<dbReference type="InterPro" id="IPR036866">
    <property type="entry name" value="RibonucZ/Hydroxyglut_hydro"/>
</dbReference>
<feature type="transmembrane region" description="Helical" evidence="6">
    <location>
        <begin position="284"/>
        <end position="301"/>
    </location>
</feature>
<dbReference type="PANTHER" id="PTHR30619">
    <property type="entry name" value="DNA INTERNALIZATION/COMPETENCE PROTEIN COMEC/REC2"/>
    <property type="match status" value="1"/>
</dbReference>
<feature type="transmembrane region" description="Helical" evidence="6">
    <location>
        <begin position="207"/>
        <end position="227"/>
    </location>
</feature>
<dbReference type="RefSeq" id="WP_120471919.1">
    <property type="nucleotide sequence ID" value="NZ_RAYQ01000027.1"/>
</dbReference>
<evidence type="ECO:0000259" key="7">
    <source>
        <dbReference type="SMART" id="SM00849"/>
    </source>
</evidence>
<dbReference type="InterPro" id="IPR001279">
    <property type="entry name" value="Metallo-B-lactamas"/>
</dbReference>
<reference evidence="8 9" key="1">
    <citation type="submission" date="2018-09" db="EMBL/GenBank/DDBJ databases">
        <title>Murine metabolic-syndrome-specific gut microbial biobank.</title>
        <authorList>
            <person name="Liu C."/>
        </authorList>
    </citation>
    <scope>NUCLEOTIDE SEQUENCE [LARGE SCALE GENOMIC DNA]</scope>
    <source>
        <strain evidence="8 9">0.1xD8-82</strain>
    </source>
</reference>
<dbReference type="InterPro" id="IPR004477">
    <property type="entry name" value="ComEC_N"/>
</dbReference>
<feature type="transmembrane region" description="Helical" evidence="6">
    <location>
        <begin position="234"/>
        <end position="251"/>
    </location>
</feature>
<evidence type="ECO:0000256" key="5">
    <source>
        <dbReference type="ARBA" id="ARBA00023136"/>
    </source>
</evidence>
<dbReference type="SMART" id="SM00849">
    <property type="entry name" value="Lactamase_B"/>
    <property type="match status" value="1"/>
</dbReference>
<dbReference type="Pfam" id="PF03772">
    <property type="entry name" value="Competence"/>
    <property type="match status" value="1"/>
</dbReference>
<evidence type="ECO:0000256" key="2">
    <source>
        <dbReference type="ARBA" id="ARBA00022475"/>
    </source>
</evidence>
<dbReference type="Gene3D" id="3.60.15.10">
    <property type="entry name" value="Ribonuclease Z/Hydroxyacylglutathione hydrolase-like"/>
    <property type="match status" value="1"/>
</dbReference>
<keyword evidence="9" id="KW-1185">Reference proteome</keyword>
<dbReference type="CDD" id="cd07731">
    <property type="entry name" value="ComA-like_MBL-fold"/>
    <property type="match status" value="1"/>
</dbReference>
<dbReference type="InterPro" id="IPR025405">
    <property type="entry name" value="DUF4131"/>
</dbReference>
<feature type="transmembrane region" description="Helical" evidence="6">
    <location>
        <begin position="429"/>
        <end position="447"/>
    </location>
</feature>
<dbReference type="Pfam" id="PF00753">
    <property type="entry name" value="Lactamase_B"/>
    <property type="match status" value="1"/>
</dbReference>
<evidence type="ECO:0000256" key="3">
    <source>
        <dbReference type="ARBA" id="ARBA00022692"/>
    </source>
</evidence>
<feature type="transmembrane region" description="Helical" evidence="6">
    <location>
        <begin position="361"/>
        <end position="383"/>
    </location>
</feature>
<dbReference type="InterPro" id="IPR035681">
    <property type="entry name" value="ComA-like_MBL"/>
</dbReference>
<evidence type="ECO:0000313" key="8">
    <source>
        <dbReference type="EMBL" id="RKI88619.1"/>
    </source>
</evidence>
<keyword evidence="3 6" id="KW-0812">Transmembrane</keyword>
<accession>A0A3A9AAZ9</accession>
<evidence type="ECO:0000256" key="6">
    <source>
        <dbReference type="SAM" id="Phobius"/>
    </source>
</evidence>
<name>A0A3A9AAZ9_9FIRM</name>
<dbReference type="PANTHER" id="PTHR30619:SF1">
    <property type="entry name" value="RECOMBINATION PROTEIN 2"/>
    <property type="match status" value="1"/>
</dbReference>
<evidence type="ECO:0000256" key="1">
    <source>
        <dbReference type="ARBA" id="ARBA00004651"/>
    </source>
</evidence>
<dbReference type="OrthoDB" id="9761531at2"/>
<feature type="transmembrane region" description="Helical" evidence="6">
    <location>
        <begin position="307"/>
        <end position="325"/>
    </location>
</feature>
<dbReference type="NCBIfam" id="TIGR00360">
    <property type="entry name" value="ComEC_N-term"/>
    <property type="match status" value="1"/>
</dbReference>
<dbReference type="InterPro" id="IPR052159">
    <property type="entry name" value="Competence_DNA_uptake"/>
</dbReference>
<evidence type="ECO:0000256" key="4">
    <source>
        <dbReference type="ARBA" id="ARBA00022989"/>
    </source>
</evidence>
<dbReference type="InterPro" id="IPR004797">
    <property type="entry name" value="Competence_ComEC/Rec2"/>
</dbReference>
<feature type="domain" description="Metallo-beta-lactamase" evidence="7">
    <location>
        <begin position="484"/>
        <end position="678"/>
    </location>
</feature>
<dbReference type="EMBL" id="RAYQ01000027">
    <property type="protein sequence ID" value="RKI88619.1"/>
    <property type="molecule type" value="Genomic_DNA"/>
</dbReference>
<dbReference type="Pfam" id="PF13567">
    <property type="entry name" value="DUF4131"/>
    <property type="match status" value="1"/>
</dbReference>
<organism evidence="8 9">
    <name type="scientific">Parablautia intestinalis</name>
    <dbReference type="NCBI Taxonomy" id="2320100"/>
    <lineage>
        <taxon>Bacteria</taxon>
        <taxon>Bacillati</taxon>
        <taxon>Bacillota</taxon>
        <taxon>Clostridia</taxon>
        <taxon>Lachnospirales</taxon>
        <taxon>Lachnospiraceae</taxon>
        <taxon>Parablautia</taxon>
    </lineage>
</organism>
<keyword evidence="4 6" id="KW-1133">Transmembrane helix</keyword>
<feature type="transmembrane region" description="Helical" evidence="6">
    <location>
        <begin position="337"/>
        <end position="355"/>
    </location>
</feature>
<dbReference type="SUPFAM" id="SSF56281">
    <property type="entry name" value="Metallo-hydrolase/oxidoreductase"/>
    <property type="match status" value="1"/>
</dbReference>
<proteinExistence type="predicted"/>
<evidence type="ECO:0000313" key="9">
    <source>
        <dbReference type="Proteomes" id="UP000280696"/>
    </source>
</evidence>
<dbReference type="GO" id="GO:0005886">
    <property type="term" value="C:plasma membrane"/>
    <property type="evidence" value="ECO:0007669"/>
    <property type="project" value="UniProtKB-SubCell"/>
</dbReference>
<dbReference type="GO" id="GO:0030420">
    <property type="term" value="P:establishment of competence for transformation"/>
    <property type="evidence" value="ECO:0007669"/>
    <property type="project" value="InterPro"/>
</dbReference>
<comment type="caution">
    <text evidence="8">The sequence shown here is derived from an EMBL/GenBank/DDBJ whole genome shotgun (WGS) entry which is preliminary data.</text>
</comment>
<dbReference type="Proteomes" id="UP000280696">
    <property type="component" value="Unassembled WGS sequence"/>
</dbReference>
<keyword evidence="5 6" id="KW-0472">Membrane</keyword>